<dbReference type="PROSITE" id="PS50102">
    <property type="entry name" value="RRM"/>
    <property type="match status" value="2"/>
</dbReference>
<feature type="domain" description="RRM" evidence="4">
    <location>
        <begin position="306"/>
        <end position="383"/>
    </location>
</feature>
<feature type="compositionally biased region" description="Polar residues" evidence="3">
    <location>
        <begin position="75"/>
        <end position="84"/>
    </location>
</feature>
<dbReference type="PANTHER" id="PTHR23189">
    <property type="entry name" value="RNA RECOGNITION MOTIF-CONTAINING"/>
    <property type="match status" value="1"/>
</dbReference>
<dbReference type="EMBL" id="VCGU01000005">
    <property type="protein sequence ID" value="TRY75631.1"/>
    <property type="molecule type" value="Genomic_DNA"/>
</dbReference>
<feature type="compositionally biased region" description="Acidic residues" evidence="3">
    <location>
        <begin position="94"/>
        <end position="113"/>
    </location>
</feature>
<evidence type="ECO:0000256" key="1">
    <source>
        <dbReference type="ARBA" id="ARBA00022884"/>
    </source>
</evidence>
<dbReference type="InterPro" id="IPR012677">
    <property type="entry name" value="Nucleotide-bd_a/b_plait_sf"/>
</dbReference>
<proteinExistence type="predicted"/>
<evidence type="ECO:0000256" key="2">
    <source>
        <dbReference type="PROSITE-ProRule" id="PRU00176"/>
    </source>
</evidence>
<evidence type="ECO:0000313" key="6">
    <source>
        <dbReference type="Proteomes" id="UP000318571"/>
    </source>
</evidence>
<keyword evidence="6" id="KW-1185">Reference proteome</keyword>
<feature type="compositionally biased region" description="Polar residues" evidence="3">
    <location>
        <begin position="136"/>
        <end position="152"/>
    </location>
</feature>
<dbReference type="Proteomes" id="UP000318571">
    <property type="component" value="Chromosome 2"/>
</dbReference>
<comment type="caution">
    <text evidence="5">The sequence shown here is derived from an EMBL/GenBank/DDBJ whole genome shotgun (WGS) entry which is preliminary data.</text>
</comment>
<dbReference type="AlphaFoldDB" id="A0A553PD70"/>
<dbReference type="GO" id="GO:0003723">
    <property type="term" value="F:RNA binding"/>
    <property type="evidence" value="ECO:0007669"/>
    <property type="project" value="UniProtKB-UniRule"/>
</dbReference>
<keyword evidence="1 2" id="KW-0694">RNA-binding</keyword>
<dbReference type="SUPFAM" id="SSF54928">
    <property type="entry name" value="RNA-binding domain, RBD"/>
    <property type="match status" value="1"/>
</dbReference>
<feature type="compositionally biased region" description="Polar residues" evidence="3">
    <location>
        <begin position="634"/>
        <end position="648"/>
    </location>
</feature>
<feature type="region of interest" description="Disordered" evidence="3">
    <location>
        <begin position="443"/>
        <end position="466"/>
    </location>
</feature>
<feature type="region of interest" description="Disordered" evidence="3">
    <location>
        <begin position="62"/>
        <end position="152"/>
    </location>
</feature>
<evidence type="ECO:0000259" key="4">
    <source>
        <dbReference type="PROSITE" id="PS50102"/>
    </source>
</evidence>
<dbReference type="InterPro" id="IPR035979">
    <property type="entry name" value="RBD_domain_sf"/>
</dbReference>
<dbReference type="CDD" id="cd12390">
    <property type="entry name" value="RRM3_RAVER"/>
    <property type="match status" value="1"/>
</dbReference>
<evidence type="ECO:0000313" key="5">
    <source>
        <dbReference type="EMBL" id="TRY75631.1"/>
    </source>
</evidence>
<dbReference type="OrthoDB" id="639027at2759"/>
<name>A0A553PD70_TIGCA</name>
<feature type="region of interest" description="Disordered" evidence="3">
    <location>
        <begin position="22"/>
        <end position="47"/>
    </location>
</feature>
<feature type="domain" description="RRM" evidence="4">
    <location>
        <begin position="217"/>
        <end position="295"/>
    </location>
</feature>
<dbReference type="Pfam" id="PF00076">
    <property type="entry name" value="RRM_1"/>
    <property type="match status" value="2"/>
</dbReference>
<feature type="compositionally biased region" description="Basic and acidic residues" evidence="3">
    <location>
        <begin position="118"/>
        <end position="135"/>
    </location>
</feature>
<dbReference type="Gene3D" id="3.30.70.330">
    <property type="match status" value="3"/>
</dbReference>
<dbReference type="InterPro" id="IPR000504">
    <property type="entry name" value="RRM_dom"/>
</dbReference>
<dbReference type="STRING" id="6832.A0A553PD70"/>
<protein>
    <recommendedName>
        <fullName evidence="4">RRM domain-containing protein</fullName>
    </recommendedName>
</protein>
<evidence type="ECO:0000256" key="3">
    <source>
        <dbReference type="SAM" id="MobiDB-lite"/>
    </source>
</evidence>
<gene>
    <name evidence="5" type="ORF">TCAL_09736</name>
</gene>
<accession>A0A553PD70</accession>
<organism evidence="5 6">
    <name type="scientific">Tigriopus californicus</name>
    <name type="common">Marine copepod</name>
    <dbReference type="NCBI Taxonomy" id="6832"/>
    <lineage>
        <taxon>Eukaryota</taxon>
        <taxon>Metazoa</taxon>
        <taxon>Ecdysozoa</taxon>
        <taxon>Arthropoda</taxon>
        <taxon>Crustacea</taxon>
        <taxon>Multicrustacea</taxon>
        <taxon>Hexanauplia</taxon>
        <taxon>Copepoda</taxon>
        <taxon>Harpacticoida</taxon>
        <taxon>Harpacticidae</taxon>
        <taxon>Tigriopus</taxon>
    </lineage>
</organism>
<reference evidence="5 6" key="1">
    <citation type="journal article" date="2018" name="Nat. Ecol. Evol.">
        <title>Genomic signatures of mitonuclear coevolution across populations of Tigriopus californicus.</title>
        <authorList>
            <person name="Barreto F.S."/>
            <person name="Watson E.T."/>
            <person name="Lima T.G."/>
            <person name="Willett C.S."/>
            <person name="Edmands S."/>
            <person name="Li W."/>
            <person name="Burton R.S."/>
        </authorList>
    </citation>
    <scope>NUCLEOTIDE SEQUENCE [LARGE SCALE GENOMIC DNA]</scope>
    <source>
        <strain evidence="5 6">San Diego</strain>
    </source>
</reference>
<sequence length="918" mass="98485">MEVSSTAERKTRFPPVISLSSCLKDKDVDGVGSGTEGDEDDDPSAMIPQKKLEAVVLGYHQFASSPGPKEFGPSLSITSNSSIQEVEMESMLTSEDEDEDNEENQEDGEDEPELSPSDEIHAKEVNNNQVDHDLNGTKSTPPTNTASSDCSNLSSLGMEIEEDVEDQDHQNSEETMAAPAAKLQEDSDGDGVVTKVVEFTTYVLNSQVSLRVDGPDQWLCVSRLPSDLTQNEFVELVEQYGQVEETHLIHSETTGRFKGYALVLYSNPSSSIQARHVLEGQEVKGHALDCDWLKYGIVESVSLHSKCLFVDELPPDYRDMGEFRKLFSVAVNPPYCQIAIKNGVIQKWGLVEFTSCEEAETTLEKMNGHILHGHKIRVQYCIPGVHAINIYMNFINNPLDSAGDRKALLDETPSNKVYDQLDSLAKHNPWFVQSLQNIMASTSQDPNATKTNQIRNRPVPAPPAGADPAQAGLILLLAGKVTSQSTSTNETASLLETVLKQIESGVSAAEILRKLASPTLETNPANPTNPSRPVLLHTPGEEQVGNLTISSSSPPSSQSDLKSIITSLVESAQSMLGSGNDRVEKRQASLNGQPVTTPQIVTGAKLPNHPQLTDLLTKSFQARMKNGIYVPNGTKKNVSSGPSTTRQYSHPVHHTTGGGISRHSVPKLRSGTATTVSCNAPVATPAPQQAIRMAIPNAAMLPQNAGLFAMPPRPNLTGSVLTAQTNNNGMGSVPHQMGHFQYQPVVYPNAALVQQAHGTPMQSLHANPYTAAYLSAVQASQNGYYQAALNQMAAAAAAASSPSLLPSNGSTIPQHPLLWNQNVTAAGLAATYSATSAWPSQTLNGPPPVPAPTHAQGADAAGQPSALTSMTQQAYLYAAAAKRKLDDQHQYSNDLLAKKMKLVQASGGTPIMTSILPQ</sequence>
<feature type="compositionally biased region" description="Polar residues" evidence="3">
    <location>
        <begin position="443"/>
        <end position="455"/>
    </location>
</feature>
<feature type="region of interest" description="Disordered" evidence="3">
    <location>
        <begin position="839"/>
        <end position="864"/>
    </location>
</feature>
<dbReference type="SMART" id="SM00360">
    <property type="entry name" value="RRM"/>
    <property type="match status" value="2"/>
</dbReference>
<feature type="region of interest" description="Disordered" evidence="3">
    <location>
        <begin position="631"/>
        <end position="666"/>
    </location>
</feature>